<dbReference type="AlphaFoldDB" id="Q2GJK4"/>
<dbReference type="EnsemblBacteria" id="ABD44214">
    <property type="protein sequence ID" value="ABD44214"/>
    <property type="gene ID" value="APH_0871"/>
</dbReference>
<dbReference type="EMBL" id="CP000235">
    <property type="protein sequence ID" value="ABD44214.1"/>
    <property type="molecule type" value="Genomic_DNA"/>
</dbReference>
<sequence>MVYETEGAASVDVDPDDDVSLIFRVMLLRATR</sequence>
<dbReference type="Proteomes" id="UP000001943">
    <property type="component" value="Chromosome"/>
</dbReference>
<evidence type="ECO:0000313" key="2">
    <source>
        <dbReference type="Proteomes" id="UP000001943"/>
    </source>
</evidence>
<name>Q2GJK4_ANAPZ</name>
<accession>Q2GJK4</accession>
<protein>
    <submittedName>
        <fullName evidence="1">Uncharacterized protein</fullName>
    </submittedName>
</protein>
<reference evidence="1 2" key="1">
    <citation type="journal article" date="2006" name="PLoS Genet.">
        <title>Comparative genomics of emerging human ehrlichiosis agents.</title>
        <authorList>
            <person name="Dunning Hotopp J.C."/>
            <person name="Lin M."/>
            <person name="Madupu R."/>
            <person name="Crabtree J."/>
            <person name="Angiuoli S.V."/>
            <person name="Eisen J.A."/>
            <person name="Seshadri R."/>
            <person name="Ren Q."/>
            <person name="Wu M."/>
            <person name="Utterback T.R."/>
            <person name="Smith S."/>
            <person name="Lewis M."/>
            <person name="Khouri H."/>
            <person name="Zhang C."/>
            <person name="Niu H."/>
            <person name="Lin Q."/>
            <person name="Ohashi N."/>
            <person name="Zhi N."/>
            <person name="Nelson W."/>
            <person name="Brinkac L.M."/>
            <person name="Dodson R.J."/>
            <person name="Rosovitz M.J."/>
            <person name="Sundaram J."/>
            <person name="Daugherty S.C."/>
            <person name="Davidsen T."/>
            <person name="Durkin A.S."/>
            <person name="Gwinn M."/>
            <person name="Haft D.H."/>
            <person name="Selengut J.D."/>
            <person name="Sullivan S.A."/>
            <person name="Zafar N."/>
            <person name="Zhou L."/>
            <person name="Benahmed F."/>
            <person name="Forberger H."/>
            <person name="Halpin R."/>
            <person name="Mulligan S."/>
            <person name="Robinson J."/>
            <person name="White O."/>
            <person name="Rikihisa Y."/>
            <person name="Tettelin H."/>
        </authorList>
    </citation>
    <scope>NUCLEOTIDE SEQUENCE [LARGE SCALE GENOMIC DNA]</scope>
    <source>
        <strain evidence="1 2">HZ</strain>
    </source>
</reference>
<dbReference type="KEGG" id="aph:APH_0871"/>
<evidence type="ECO:0000313" key="1">
    <source>
        <dbReference type="EMBL" id="ABD44214.1"/>
    </source>
</evidence>
<organism evidence="1 2">
    <name type="scientific">Anaplasma phagocytophilum (strain HZ)</name>
    <dbReference type="NCBI Taxonomy" id="212042"/>
    <lineage>
        <taxon>Bacteria</taxon>
        <taxon>Pseudomonadati</taxon>
        <taxon>Pseudomonadota</taxon>
        <taxon>Alphaproteobacteria</taxon>
        <taxon>Rickettsiales</taxon>
        <taxon>Anaplasmataceae</taxon>
        <taxon>Anaplasma</taxon>
        <taxon>phagocytophilum group</taxon>
    </lineage>
</organism>
<dbReference type="HOGENOM" id="CLU_3387734_0_0_5"/>
<proteinExistence type="predicted"/>
<gene>
    <name evidence="1" type="ordered locus">APH_0871</name>
</gene>
<dbReference type="PaxDb" id="212042-APH_0871"/>
<keyword evidence="2" id="KW-1185">Reference proteome</keyword>
<dbReference type="STRING" id="212042.APH_0871"/>